<reference evidence="2" key="1">
    <citation type="submission" date="2016-10" db="EMBL/GenBank/DDBJ databases">
        <authorList>
            <person name="Varghese N."/>
            <person name="Submissions S."/>
        </authorList>
    </citation>
    <scope>NUCLEOTIDE SEQUENCE [LARGE SCALE GENOMIC DNA]</scope>
    <source>
        <strain evidence="2">DSM 11578</strain>
    </source>
</reference>
<dbReference type="EMBL" id="FOSH01000001">
    <property type="protein sequence ID" value="SFJ75258.1"/>
    <property type="molecule type" value="Genomic_DNA"/>
</dbReference>
<evidence type="ECO:0000313" key="2">
    <source>
        <dbReference type="Proteomes" id="UP000198924"/>
    </source>
</evidence>
<dbReference type="AlphaFoldDB" id="A0A1I3TVG3"/>
<dbReference type="Proteomes" id="UP000198924">
    <property type="component" value="Unassembled WGS sequence"/>
</dbReference>
<gene>
    <name evidence="1" type="ORF">SAMN04488079_10169</name>
</gene>
<organism evidence="1 2">
    <name type="scientific">Methylophaga sulfidovorans</name>
    <dbReference type="NCBI Taxonomy" id="45496"/>
    <lineage>
        <taxon>Bacteria</taxon>
        <taxon>Pseudomonadati</taxon>
        <taxon>Pseudomonadota</taxon>
        <taxon>Gammaproteobacteria</taxon>
        <taxon>Thiotrichales</taxon>
        <taxon>Piscirickettsiaceae</taxon>
        <taxon>Methylophaga</taxon>
    </lineage>
</organism>
<keyword evidence="2" id="KW-1185">Reference proteome</keyword>
<accession>A0A1I3TVG3</accession>
<dbReference type="STRING" id="45496.SAMN04488079_10169"/>
<protein>
    <submittedName>
        <fullName evidence="1">Uncharacterized protein</fullName>
    </submittedName>
</protein>
<sequence>MRGLPTILPTTKQVVGNGHLQTDLDGKNKKALYFQCSSQGNTGLLGHSWTGEKTIRYFGSAHAFVRLTLLDQLNNVWYRYQLI</sequence>
<proteinExistence type="predicted"/>
<evidence type="ECO:0000313" key="1">
    <source>
        <dbReference type="EMBL" id="SFJ75258.1"/>
    </source>
</evidence>
<name>A0A1I3TVG3_9GAMM</name>